<proteinExistence type="predicted"/>
<protein>
    <recommendedName>
        <fullName evidence="3">HEAT repeat domain-containing protein</fullName>
    </recommendedName>
</protein>
<sequence length="185" mass="22233">MGITEKDKELILLLCERKISIEDFKTLTKFIANKEILKELLYETKNRINEYNDNNYFEALFWRLPKILTFTEKEEIYQEFLLQKFHHEHEEMASAFQTIFNNNTENIPILLKAIDNIPEYLEPEDFKYPYVRKIIYAIGAQPQPESLLALEKLASETNDTEIKKLALHQLEKRKELGRWEYEKNR</sequence>
<name>A0A2T5XTX4_9FLAO</name>
<dbReference type="GeneID" id="84580838"/>
<accession>A0A2T5XTX4</accession>
<comment type="caution">
    <text evidence="1">The sequence shown here is derived from an EMBL/GenBank/DDBJ whole genome shotgun (WGS) entry which is preliminary data.</text>
</comment>
<evidence type="ECO:0000313" key="2">
    <source>
        <dbReference type="Proteomes" id="UP000243985"/>
    </source>
</evidence>
<dbReference type="AlphaFoldDB" id="A0A2T5XTX4"/>
<evidence type="ECO:0008006" key="3">
    <source>
        <dbReference type="Google" id="ProtNLM"/>
    </source>
</evidence>
<gene>
    <name evidence="1" type="ORF">C8P65_10741</name>
</gene>
<dbReference type="RefSeq" id="WP_107782240.1">
    <property type="nucleotide sequence ID" value="NZ_QBKG01000007.1"/>
</dbReference>
<dbReference type="Proteomes" id="UP000243985">
    <property type="component" value="Unassembled WGS sequence"/>
</dbReference>
<evidence type="ECO:0000313" key="1">
    <source>
        <dbReference type="EMBL" id="PTX06385.1"/>
    </source>
</evidence>
<organism evidence="1 2">
    <name type="scientific">Capnocytophaga leadbetteri</name>
    <dbReference type="NCBI Taxonomy" id="327575"/>
    <lineage>
        <taxon>Bacteria</taxon>
        <taxon>Pseudomonadati</taxon>
        <taxon>Bacteroidota</taxon>
        <taxon>Flavobacteriia</taxon>
        <taxon>Flavobacteriales</taxon>
        <taxon>Flavobacteriaceae</taxon>
        <taxon>Capnocytophaga</taxon>
    </lineage>
</organism>
<dbReference type="EMBL" id="QBKG01000007">
    <property type="protein sequence ID" value="PTX06385.1"/>
    <property type="molecule type" value="Genomic_DNA"/>
</dbReference>
<reference evidence="1 2" key="1">
    <citation type="submission" date="2018-04" db="EMBL/GenBank/DDBJ databases">
        <title>Genomic Encyclopedia of Archaeal and Bacterial Type Strains, Phase II (KMG-II): from individual species to whole genera.</title>
        <authorList>
            <person name="Goeker M."/>
        </authorList>
    </citation>
    <scope>NUCLEOTIDE SEQUENCE [LARGE SCALE GENOMIC DNA]</scope>
    <source>
        <strain evidence="1 2">DSM 22902</strain>
    </source>
</reference>